<keyword evidence="1" id="KW-1133">Transmembrane helix</keyword>
<evidence type="ECO:0000313" key="3">
    <source>
        <dbReference type="EMBL" id="SPQ98704.1"/>
    </source>
</evidence>
<feature type="transmembrane region" description="Helical" evidence="1">
    <location>
        <begin position="12"/>
        <end position="31"/>
    </location>
</feature>
<evidence type="ECO:0000256" key="1">
    <source>
        <dbReference type="SAM" id="Phobius"/>
    </source>
</evidence>
<sequence>MATGLASGHRAPILLIASLSAALIVIHVALFGDAARRVMFPARVFDERRDALILPRNRTEARFDRVWMESTGPNSGLVHVRFDKSCLSDVGHPVLRIRVMGPQILLLDAKPTSDPAYWIAPYTIECIGRYTIEVMPLFTDFVEEDIKHGQIIAQWPPFFDLHEFFISVETAHCPLRTSWAESPVCTPELMDKGGTWIIDPSDDFNDEETFPVDTVRWWLERTNFAMGPGEEPPHDMLGFHRFYYRDLGIPNAKWEHPQIKVRFARLQYRFFHCQLQDDGLNWVKRCGLTTPEQRICVFGDSQMRLLHTMLSEVVDPTNEVCAGTYTQDVCPSDYVRYTPDLYGSVSPGACSGCTHVLFNFGQHPLGWTENPPFPGERFRQMVRDLFQRFKGSNLKAYWVSVNTMAFNRRVMQNFDWRHPGTIPYYNRIAAEEAKKVNFPVIDIYSISSVLNDISYDGGHYKAPVARPYALKALTTACHAE</sequence>
<dbReference type="SUPFAM" id="SSF52266">
    <property type="entry name" value="SGNH hydrolase"/>
    <property type="match status" value="1"/>
</dbReference>
<dbReference type="EMBL" id="OVEO01000010">
    <property type="protein sequence ID" value="SPQ98704.1"/>
    <property type="molecule type" value="Genomic_DNA"/>
</dbReference>
<dbReference type="Proteomes" id="UP000039324">
    <property type="component" value="Unassembled WGS sequence"/>
</dbReference>
<dbReference type="Gene3D" id="3.40.50.1110">
    <property type="entry name" value="SGNH hydrolase"/>
    <property type="match status" value="1"/>
</dbReference>
<keyword evidence="1" id="KW-0472">Membrane</keyword>
<reference evidence="3 5" key="2">
    <citation type="submission" date="2018-03" db="EMBL/GenBank/DDBJ databases">
        <authorList>
            <person name="Fogelqvist J."/>
        </authorList>
    </citation>
    <scope>NUCLEOTIDE SEQUENCE [LARGE SCALE GENOMIC DNA]</scope>
</reference>
<dbReference type="OrthoDB" id="543482at2759"/>
<dbReference type="Proteomes" id="UP000290189">
    <property type="component" value="Unassembled WGS sequence"/>
</dbReference>
<reference evidence="2 4" key="1">
    <citation type="submission" date="2015-02" db="EMBL/GenBank/DDBJ databases">
        <authorList>
            <person name="Chooi Y.-H."/>
        </authorList>
    </citation>
    <scope>NUCLEOTIDE SEQUENCE [LARGE SCALE GENOMIC DNA]</scope>
    <source>
        <strain evidence="2">E3</strain>
    </source>
</reference>
<evidence type="ECO:0000313" key="4">
    <source>
        <dbReference type="Proteomes" id="UP000039324"/>
    </source>
</evidence>
<dbReference type="AlphaFoldDB" id="A0A0G4IHT5"/>
<evidence type="ECO:0000313" key="2">
    <source>
        <dbReference type="EMBL" id="CEO94744.1"/>
    </source>
</evidence>
<evidence type="ECO:0000313" key="5">
    <source>
        <dbReference type="Proteomes" id="UP000290189"/>
    </source>
</evidence>
<accession>A0A0G4IHT5</accession>
<proteinExistence type="predicted"/>
<organism evidence="2 4">
    <name type="scientific">Plasmodiophora brassicae</name>
    <name type="common">Clubroot disease agent</name>
    <dbReference type="NCBI Taxonomy" id="37360"/>
    <lineage>
        <taxon>Eukaryota</taxon>
        <taxon>Sar</taxon>
        <taxon>Rhizaria</taxon>
        <taxon>Endomyxa</taxon>
        <taxon>Phytomyxea</taxon>
        <taxon>Plasmodiophorida</taxon>
        <taxon>Plasmodiophoridae</taxon>
        <taxon>Plasmodiophora</taxon>
    </lineage>
</organism>
<geneLocation type="mitochondrion" evidence="3"/>
<protein>
    <submittedName>
        <fullName evidence="2">Uncharacterized protein</fullName>
    </submittedName>
</protein>
<dbReference type="EMBL" id="CDSF01000002">
    <property type="protein sequence ID" value="CEO94744.1"/>
    <property type="molecule type" value="Genomic_DNA"/>
</dbReference>
<keyword evidence="3" id="KW-0496">Mitochondrion</keyword>
<keyword evidence="1" id="KW-0812">Transmembrane</keyword>
<keyword evidence="4" id="KW-1185">Reference proteome</keyword>
<name>A0A0G4IHT5_PLABS</name>
<gene>
    <name evidence="2" type="ORF">PBRA_003557</name>
    <name evidence="3" type="ORF">PLBR_LOCUS5919</name>
</gene>
<dbReference type="InterPro" id="IPR036514">
    <property type="entry name" value="SGNH_hydro_sf"/>
</dbReference>